<evidence type="ECO:0000259" key="2">
    <source>
        <dbReference type="Pfam" id="PF01557"/>
    </source>
</evidence>
<name>A0A1N5U523_9ARCH</name>
<feature type="domain" description="Fumarylacetoacetase-like C-terminal" evidence="2">
    <location>
        <begin position="65"/>
        <end position="269"/>
    </location>
</feature>
<dbReference type="Gene3D" id="3.90.850.10">
    <property type="entry name" value="Fumarylacetoacetase-like, C-terminal domain"/>
    <property type="match status" value="1"/>
</dbReference>
<evidence type="ECO:0000256" key="1">
    <source>
        <dbReference type="ARBA" id="ARBA00022723"/>
    </source>
</evidence>
<evidence type="ECO:0000313" key="3">
    <source>
        <dbReference type="EMBL" id="SIM55335.1"/>
    </source>
</evidence>
<dbReference type="PANTHER" id="PTHR11820">
    <property type="entry name" value="ACYLPYRUVASE"/>
    <property type="match status" value="1"/>
</dbReference>
<dbReference type="InterPro" id="IPR036663">
    <property type="entry name" value="Fumarylacetoacetase_C_sf"/>
</dbReference>
<dbReference type="GeneID" id="41588067"/>
<sequence>MQIEIVSENGNLFPIAYENGSVKKGRKISNLNKFYMELSENINSAEFVQGDTKSYTSVIPVNPGKILCPALNFKNHSAETVQKSPEFPYFFPKFSNSLIPFNGKILKHEGIKQLDYEGEIAAIVGKKTSKASRSEAQNSIVGFAVVNDVSARDYQNQFSPNLGKNWIMGKAADTFLPVSKTVFIGKEEEFSIKTFVNGEIRQDGNTKDMIFSFADMVSYISKNITLEPGDMILSGTPAGVAASGKYPYLGKGDMIRIESEKIGKLENVVG</sequence>
<accession>A0A1N5U523</accession>
<proteinExistence type="predicted"/>
<dbReference type="PANTHER" id="PTHR11820:SF112">
    <property type="entry name" value="FUMARYLACETOACETATE HYDROLASE FAMILY PROTEIN (AFU_ORTHOLOGUE AFUA_1G02370)-RELATED"/>
    <property type="match status" value="1"/>
</dbReference>
<dbReference type="SUPFAM" id="SSF56529">
    <property type="entry name" value="FAH"/>
    <property type="match status" value="1"/>
</dbReference>
<dbReference type="Pfam" id="PF01557">
    <property type="entry name" value="FAA_hydrolase"/>
    <property type="match status" value="1"/>
</dbReference>
<dbReference type="GO" id="GO:0046872">
    <property type="term" value="F:metal ion binding"/>
    <property type="evidence" value="ECO:0007669"/>
    <property type="project" value="UniProtKB-KW"/>
</dbReference>
<keyword evidence="1" id="KW-0479">Metal-binding</keyword>
<dbReference type="InterPro" id="IPR011234">
    <property type="entry name" value="Fumarylacetoacetase-like_C"/>
</dbReference>
<keyword evidence="3" id="KW-0413">Isomerase</keyword>
<gene>
    <name evidence="3" type="ORF">CSP5_0793</name>
</gene>
<organism evidence="3 4">
    <name type="scientific">Cuniculiplasma divulgatum</name>
    <dbReference type="NCBI Taxonomy" id="1673428"/>
    <lineage>
        <taxon>Archaea</taxon>
        <taxon>Methanobacteriati</taxon>
        <taxon>Thermoplasmatota</taxon>
        <taxon>Thermoplasmata</taxon>
        <taxon>Thermoplasmatales</taxon>
        <taxon>Cuniculiplasmataceae</taxon>
        <taxon>Cuniculiplasma</taxon>
    </lineage>
</organism>
<protein>
    <submittedName>
        <fullName evidence="3">2-hydroxyhepta-2,4-diene-1,7-dioate isomerase</fullName>
    </submittedName>
</protein>
<dbReference type="RefSeq" id="WP_148689664.1">
    <property type="nucleotide sequence ID" value="NZ_LT671858.1"/>
</dbReference>
<dbReference type="EMBL" id="LT671858">
    <property type="protein sequence ID" value="SIM55335.1"/>
    <property type="molecule type" value="Genomic_DNA"/>
</dbReference>
<dbReference type="GO" id="GO:0016853">
    <property type="term" value="F:isomerase activity"/>
    <property type="evidence" value="ECO:0007669"/>
    <property type="project" value="UniProtKB-KW"/>
</dbReference>
<evidence type="ECO:0000313" key="4">
    <source>
        <dbReference type="Proteomes" id="UP000195607"/>
    </source>
</evidence>
<reference evidence="3 4" key="1">
    <citation type="submission" date="2016-04" db="EMBL/GenBank/DDBJ databases">
        <authorList>
            <person name="Evans L.H."/>
            <person name="Alamgir A."/>
            <person name="Owens N."/>
            <person name="Weber N.D."/>
            <person name="Virtaneva K."/>
            <person name="Barbian K."/>
            <person name="Babar A."/>
            <person name="Rosenke K."/>
        </authorList>
    </citation>
    <scope>NUCLEOTIDE SEQUENCE [LARGE SCALE GENOMIC DNA]</scope>
    <source>
        <strain evidence="4">S5(T) (JCM 30642 \VKM B-2941)</strain>
    </source>
</reference>
<dbReference type="AlphaFoldDB" id="A0A1N5U523"/>
<dbReference type="Proteomes" id="UP000195607">
    <property type="component" value="Chromosome I"/>
</dbReference>